<keyword evidence="2" id="KW-1185">Reference proteome</keyword>
<organism evidence="3">
    <name type="scientific">Haemonchus placei</name>
    <name type="common">Barber's pole worm</name>
    <dbReference type="NCBI Taxonomy" id="6290"/>
    <lineage>
        <taxon>Eukaryota</taxon>
        <taxon>Metazoa</taxon>
        <taxon>Ecdysozoa</taxon>
        <taxon>Nematoda</taxon>
        <taxon>Chromadorea</taxon>
        <taxon>Rhabditida</taxon>
        <taxon>Rhabditina</taxon>
        <taxon>Rhabditomorpha</taxon>
        <taxon>Strongyloidea</taxon>
        <taxon>Trichostrongylidae</taxon>
        <taxon>Haemonchus</taxon>
    </lineage>
</organism>
<gene>
    <name evidence="1" type="ORF">HPLM_LOCUS13115</name>
</gene>
<accession>A0A0N4WP55</accession>
<dbReference type="EMBL" id="UZAF01018088">
    <property type="protein sequence ID" value="VDO47884.1"/>
    <property type="molecule type" value="Genomic_DNA"/>
</dbReference>
<proteinExistence type="predicted"/>
<dbReference type="Proteomes" id="UP000268014">
    <property type="component" value="Unassembled WGS sequence"/>
</dbReference>
<name>A0A0N4WP55_HAEPC</name>
<reference evidence="1 2" key="2">
    <citation type="submission" date="2018-11" db="EMBL/GenBank/DDBJ databases">
        <authorList>
            <consortium name="Pathogen Informatics"/>
        </authorList>
    </citation>
    <scope>NUCLEOTIDE SEQUENCE [LARGE SCALE GENOMIC DNA]</scope>
    <source>
        <strain evidence="1 2">MHpl1</strain>
    </source>
</reference>
<reference evidence="3" key="1">
    <citation type="submission" date="2017-02" db="UniProtKB">
        <authorList>
            <consortium name="WormBaseParasite"/>
        </authorList>
    </citation>
    <scope>IDENTIFICATION</scope>
</reference>
<sequence>MHQDGRKFSSIRIDLLDFYLRKKTIMNKKWLKYDFKRTVSHITNDNTPSLHTKVSGERGGVDIYVHVLQISLWQ</sequence>
<evidence type="ECO:0000313" key="3">
    <source>
        <dbReference type="WBParaSite" id="HPLM_0001312301-mRNA-1"/>
    </source>
</evidence>
<evidence type="ECO:0000313" key="1">
    <source>
        <dbReference type="EMBL" id="VDO47884.1"/>
    </source>
</evidence>
<protein>
    <submittedName>
        <fullName evidence="1 3">Uncharacterized protein</fullName>
    </submittedName>
</protein>
<dbReference type="AlphaFoldDB" id="A0A0N4WP55"/>
<dbReference type="WBParaSite" id="HPLM_0001312301-mRNA-1">
    <property type="protein sequence ID" value="HPLM_0001312301-mRNA-1"/>
    <property type="gene ID" value="HPLM_0001312301"/>
</dbReference>
<evidence type="ECO:0000313" key="2">
    <source>
        <dbReference type="Proteomes" id="UP000268014"/>
    </source>
</evidence>